<dbReference type="AlphaFoldDB" id="A0A401G1R6"/>
<comment type="caution">
    <text evidence="13">The sequence shown here is derived from an EMBL/GenBank/DDBJ whole genome shotgun (WGS) entry which is preliminary data.</text>
</comment>
<evidence type="ECO:0000259" key="12">
    <source>
        <dbReference type="Pfam" id="PF08545"/>
    </source>
</evidence>
<feature type="domain" description="Beta-ketoacyl-[acyl-carrier-protein] synthase III C-terminal" evidence="11">
    <location>
        <begin position="250"/>
        <end position="339"/>
    </location>
</feature>
<evidence type="ECO:0000256" key="7">
    <source>
        <dbReference type="ARBA" id="ARBA00023098"/>
    </source>
</evidence>
<evidence type="ECO:0000256" key="4">
    <source>
        <dbReference type="ARBA" id="ARBA00022516"/>
    </source>
</evidence>
<keyword evidence="8" id="KW-0275">Fatty acid biosynthesis</keyword>
<dbReference type="EMBL" id="BEXT01000001">
    <property type="protein sequence ID" value="GBC63159.1"/>
    <property type="molecule type" value="Genomic_DNA"/>
</dbReference>
<dbReference type="PANTHER" id="PTHR34069:SF2">
    <property type="entry name" value="BETA-KETOACYL-[ACYL-CARRIER-PROTEIN] SYNTHASE III"/>
    <property type="match status" value="1"/>
</dbReference>
<evidence type="ECO:0000256" key="8">
    <source>
        <dbReference type="ARBA" id="ARBA00023160"/>
    </source>
</evidence>
<reference evidence="14" key="1">
    <citation type="submission" date="2017-11" db="EMBL/GenBank/DDBJ databases">
        <authorList>
            <person name="Watanabe M."/>
            <person name="Kojima H."/>
        </authorList>
    </citation>
    <scope>NUCLEOTIDE SEQUENCE [LARGE SCALE GENOMIC DNA]</scope>
    <source>
        <strain evidence="14">Tokyo 01</strain>
    </source>
</reference>
<keyword evidence="14" id="KW-1185">Reference proteome</keyword>
<dbReference type="Gene3D" id="3.40.47.10">
    <property type="match status" value="1"/>
</dbReference>
<dbReference type="InterPro" id="IPR013751">
    <property type="entry name" value="ACP_syn_III_N"/>
</dbReference>
<evidence type="ECO:0000256" key="2">
    <source>
        <dbReference type="ARBA" id="ARBA00008642"/>
    </source>
</evidence>
<accession>A0A401G1R6</accession>
<dbReference type="InterPro" id="IPR004655">
    <property type="entry name" value="FabH"/>
</dbReference>
<name>A0A401G1R6_9BACT</name>
<dbReference type="Pfam" id="PF08545">
    <property type="entry name" value="ACP_syn_III"/>
    <property type="match status" value="1"/>
</dbReference>
<evidence type="ECO:0000256" key="5">
    <source>
        <dbReference type="ARBA" id="ARBA00022679"/>
    </source>
</evidence>
<dbReference type="InterPro" id="IPR016039">
    <property type="entry name" value="Thiolase-like"/>
</dbReference>
<dbReference type="CDD" id="cd00830">
    <property type="entry name" value="KAS_III"/>
    <property type="match status" value="1"/>
</dbReference>
<evidence type="ECO:0000256" key="6">
    <source>
        <dbReference type="ARBA" id="ARBA00022832"/>
    </source>
</evidence>
<dbReference type="NCBIfam" id="NF006829">
    <property type="entry name" value="PRK09352.1"/>
    <property type="match status" value="1"/>
</dbReference>
<keyword evidence="3" id="KW-0963">Cytoplasm</keyword>
<sequence>MTNKAYIRSTGMYVPENVVTNHELPQELNTNDEWIRQRTGVQERRYAAPGVRTSDLAHKAVKNLLSKGDVAAEEIDCIIFATLSPDFFFPGAGVFLQEKLGWADRHIPCYDIRQQCSGFIYGLQMAQSFVESGMYRNVLLIGAEIHSNLLDFSQRGRAVTVLFGDGAAAVVVSPATDEKSQILSTAVHADGSGALNGIHMKLYDVGKRPCIDYDINDHEVNADFFPDMPASRNLFTNAVRRMTEVCQNSLKKLALTVDDVDWVVPHQANIRINKSMAEHLGIPGEKVLYNIHKYANTTAATIPLLLAEYTENETIRRGDLLLIPAFGSGFVWGTAVVRY</sequence>
<dbReference type="GO" id="GO:0004315">
    <property type="term" value="F:3-oxoacyl-[acyl-carrier-protein] synthase activity"/>
    <property type="evidence" value="ECO:0007669"/>
    <property type="project" value="InterPro"/>
</dbReference>
<dbReference type="InterPro" id="IPR013747">
    <property type="entry name" value="ACP_syn_III_C"/>
</dbReference>
<feature type="domain" description="Beta-ketoacyl-[acyl-carrier-protein] synthase III N-terminal" evidence="12">
    <location>
        <begin position="110"/>
        <end position="191"/>
    </location>
</feature>
<evidence type="ECO:0000256" key="1">
    <source>
        <dbReference type="ARBA" id="ARBA00005189"/>
    </source>
</evidence>
<evidence type="ECO:0000313" key="14">
    <source>
        <dbReference type="Proteomes" id="UP000288096"/>
    </source>
</evidence>
<dbReference type="NCBIfam" id="TIGR00747">
    <property type="entry name" value="fabH"/>
    <property type="match status" value="1"/>
</dbReference>
<comment type="pathway">
    <text evidence="1">Lipid metabolism.</text>
</comment>
<dbReference type="OrthoDB" id="9815506at2"/>
<evidence type="ECO:0000256" key="10">
    <source>
        <dbReference type="ARBA" id="ARBA00023315"/>
    </source>
</evidence>
<protein>
    <submittedName>
        <fullName evidence="13">Ketoacyl-ACP synthase III</fullName>
    </submittedName>
</protein>
<keyword evidence="9" id="KW-0511">Multifunctional enzyme</keyword>
<keyword evidence="7" id="KW-0443">Lipid metabolism</keyword>
<evidence type="ECO:0000256" key="3">
    <source>
        <dbReference type="ARBA" id="ARBA00022490"/>
    </source>
</evidence>
<evidence type="ECO:0000259" key="11">
    <source>
        <dbReference type="Pfam" id="PF08541"/>
    </source>
</evidence>
<dbReference type="Pfam" id="PF08541">
    <property type="entry name" value="ACP_syn_III_C"/>
    <property type="match status" value="1"/>
</dbReference>
<keyword evidence="4" id="KW-0444">Lipid biosynthesis</keyword>
<dbReference type="GO" id="GO:0044550">
    <property type="term" value="P:secondary metabolite biosynthetic process"/>
    <property type="evidence" value="ECO:0007669"/>
    <property type="project" value="TreeGrafter"/>
</dbReference>
<proteinExistence type="inferred from homology"/>
<keyword evidence="6" id="KW-0276">Fatty acid metabolism</keyword>
<dbReference type="SUPFAM" id="SSF53901">
    <property type="entry name" value="Thiolase-like"/>
    <property type="match status" value="1"/>
</dbReference>
<keyword evidence="5" id="KW-0808">Transferase</keyword>
<organism evidence="13 14">
    <name type="scientific">Desulfonema ishimotonii</name>
    <dbReference type="NCBI Taxonomy" id="45657"/>
    <lineage>
        <taxon>Bacteria</taxon>
        <taxon>Pseudomonadati</taxon>
        <taxon>Thermodesulfobacteriota</taxon>
        <taxon>Desulfobacteria</taxon>
        <taxon>Desulfobacterales</taxon>
        <taxon>Desulfococcaceae</taxon>
        <taxon>Desulfonema</taxon>
    </lineage>
</organism>
<dbReference type="PANTHER" id="PTHR34069">
    <property type="entry name" value="3-OXOACYL-[ACYL-CARRIER-PROTEIN] SYNTHASE 3"/>
    <property type="match status" value="1"/>
</dbReference>
<gene>
    <name evidence="13" type="ORF">DENIS_4152</name>
</gene>
<evidence type="ECO:0000256" key="9">
    <source>
        <dbReference type="ARBA" id="ARBA00023268"/>
    </source>
</evidence>
<evidence type="ECO:0000313" key="13">
    <source>
        <dbReference type="EMBL" id="GBC63159.1"/>
    </source>
</evidence>
<dbReference type="RefSeq" id="WP_124330268.1">
    <property type="nucleotide sequence ID" value="NZ_BEXT01000001.1"/>
</dbReference>
<reference evidence="14" key="2">
    <citation type="submission" date="2019-01" db="EMBL/GenBank/DDBJ databases">
        <title>Genome sequence of Desulfonema ishimotonii strain Tokyo 01.</title>
        <authorList>
            <person name="Fukui M."/>
        </authorList>
    </citation>
    <scope>NUCLEOTIDE SEQUENCE [LARGE SCALE GENOMIC DNA]</scope>
    <source>
        <strain evidence="14">Tokyo 01</strain>
    </source>
</reference>
<keyword evidence="10" id="KW-0012">Acyltransferase</keyword>
<dbReference type="GO" id="GO:0006633">
    <property type="term" value="P:fatty acid biosynthetic process"/>
    <property type="evidence" value="ECO:0007669"/>
    <property type="project" value="UniProtKB-KW"/>
</dbReference>
<dbReference type="Proteomes" id="UP000288096">
    <property type="component" value="Unassembled WGS sequence"/>
</dbReference>
<comment type="similarity">
    <text evidence="2">Belongs to the thiolase-like superfamily. FabH family.</text>
</comment>